<comment type="caution">
    <text evidence="1">The sequence shown here is derived from an EMBL/GenBank/DDBJ whole genome shotgun (WGS) entry which is preliminary data.</text>
</comment>
<dbReference type="InterPro" id="IPR032342">
    <property type="entry name" value="DUF4861"/>
</dbReference>
<sequence length="335" mass="37531">MKSKLFLSACILAMFTMCKNQENKTTQDEPAQEVKKIPATYAEISIKEGGNWSSESREYQGGKFVNVDELDLPKEHTDHSWFIRYEGPGWENKQIAYRLYLDWRNAIDIFGKKVDTLVLPYVGQDGFDSYHNNAPWGQDILKAGKSMGIGGYGRFTADTIAHFDEVEKTLVKVDNSDSKSSVTIDYKGWKTGDVITDLKSTISIFPEDRFLKAELTPGVEFEGLATGIVKFEDIPLMQATSESGDWAYIATYGTQTLAGENDQLGMAIFYKTAQAATTEGPHDHLVVFNPSTETQTYYILSAWEQEQNGIKTQDAFVKDLTDKLAKLDAQGNLED</sequence>
<dbReference type="OrthoDB" id="846806at2"/>
<dbReference type="RefSeq" id="WP_099646096.1">
    <property type="nucleotide sequence ID" value="NZ_KZ319290.1"/>
</dbReference>
<evidence type="ECO:0000313" key="1">
    <source>
        <dbReference type="EMBL" id="PHQ29602.1"/>
    </source>
</evidence>
<protein>
    <submittedName>
        <fullName evidence="1">DUF4861 domain-containing protein</fullName>
    </submittedName>
</protein>
<dbReference type="Pfam" id="PF16153">
    <property type="entry name" value="DUF4861"/>
    <property type="match status" value="1"/>
</dbReference>
<name>A0A2G1VS46_9FLAO</name>
<accession>A0A2G1VS46</accession>
<dbReference type="AlphaFoldDB" id="A0A2G1VS46"/>
<evidence type="ECO:0000313" key="2">
    <source>
        <dbReference type="Proteomes" id="UP000229433"/>
    </source>
</evidence>
<keyword evidence="2" id="KW-1185">Reference proteome</keyword>
<proteinExistence type="predicted"/>
<gene>
    <name evidence="1" type="ORF">CJ305_09835</name>
</gene>
<organism evidence="1 2">
    <name type="scientific">Leeuwenhoekiella nanhaiensis</name>
    <dbReference type="NCBI Taxonomy" id="1655491"/>
    <lineage>
        <taxon>Bacteria</taxon>
        <taxon>Pseudomonadati</taxon>
        <taxon>Bacteroidota</taxon>
        <taxon>Flavobacteriia</taxon>
        <taxon>Flavobacteriales</taxon>
        <taxon>Flavobacteriaceae</taxon>
        <taxon>Leeuwenhoekiella</taxon>
    </lineage>
</organism>
<dbReference type="EMBL" id="NQXA01000004">
    <property type="protein sequence ID" value="PHQ29602.1"/>
    <property type="molecule type" value="Genomic_DNA"/>
</dbReference>
<reference evidence="1 2" key="1">
    <citation type="submission" date="2017-08" db="EMBL/GenBank/DDBJ databases">
        <title>The whole genome shortgun sequences of strain Leeuwenhoekiella nanhaiensis G18 from the South China Sea.</title>
        <authorList>
            <person name="Liu Q."/>
        </authorList>
    </citation>
    <scope>NUCLEOTIDE SEQUENCE [LARGE SCALE GENOMIC DNA]</scope>
    <source>
        <strain evidence="1 2">G18</strain>
    </source>
</reference>
<dbReference type="Proteomes" id="UP000229433">
    <property type="component" value="Unassembled WGS sequence"/>
</dbReference>